<feature type="domain" description="Glycosyltransferase 2-like" evidence="4">
    <location>
        <begin position="3"/>
        <end position="191"/>
    </location>
</feature>
<sequence>MISIITAVYNQLAMNQLFWEKLNQYTKNKFELIIIDNASTDGSADWFESVGVKVIRNEANYSYPHSQNQGIAVAKYDNLVFMNNDVIVSPNWDENILASMEHNGLEVATVCGIEQIENFLATRTLKRRWKKIKNFVGLLGRSKWVLSLMHKLMYPDWNKFSNDRLDKFKYQIKEGFVGNTVVMKRSAIDKIGLWDERLQQADFDLYLRTKSREIEVGDMKTVHICLDTFIHHYIRLSMKAGYPPFIDSKNFIGMHDKWSPEYMKYFDSLNK</sequence>
<evidence type="ECO:0000256" key="1">
    <source>
        <dbReference type="ARBA" id="ARBA00006739"/>
    </source>
</evidence>
<organism evidence="5 6">
    <name type="scientific">Aquella oligotrophica</name>
    <dbReference type="NCBI Taxonomy" id="2067065"/>
    <lineage>
        <taxon>Bacteria</taxon>
        <taxon>Pseudomonadati</taxon>
        <taxon>Pseudomonadota</taxon>
        <taxon>Betaproteobacteria</taxon>
        <taxon>Neisseriales</taxon>
        <taxon>Neisseriaceae</taxon>
        <taxon>Aquella</taxon>
    </lineage>
</organism>
<dbReference type="RefSeq" id="WP_102950913.1">
    <property type="nucleotide sequence ID" value="NZ_CP024847.1"/>
</dbReference>
<dbReference type="EMBL" id="CP024847">
    <property type="protein sequence ID" value="AUR51614.1"/>
    <property type="molecule type" value="Genomic_DNA"/>
</dbReference>
<dbReference type="KEGG" id="nba:CUN60_04680"/>
<dbReference type="InterPro" id="IPR029044">
    <property type="entry name" value="Nucleotide-diphossugar_trans"/>
</dbReference>
<dbReference type="InterPro" id="IPR001173">
    <property type="entry name" value="Glyco_trans_2-like"/>
</dbReference>
<dbReference type="PANTHER" id="PTHR43179:SF12">
    <property type="entry name" value="GALACTOFURANOSYLTRANSFERASE GLFT2"/>
    <property type="match status" value="1"/>
</dbReference>
<name>A0A2I7N580_9NEIS</name>
<protein>
    <submittedName>
        <fullName evidence="5">Glycosyl transferase</fullName>
    </submittedName>
</protein>
<keyword evidence="2" id="KW-0328">Glycosyltransferase</keyword>
<dbReference type="AlphaFoldDB" id="A0A2I7N580"/>
<keyword evidence="6" id="KW-1185">Reference proteome</keyword>
<dbReference type="SUPFAM" id="SSF53448">
    <property type="entry name" value="Nucleotide-diphospho-sugar transferases"/>
    <property type="match status" value="1"/>
</dbReference>
<dbReference type="PANTHER" id="PTHR43179">
    <property type="entry name" value="RHAMNOSYLTRANSFERASE WBBL"/>
    <property type="match status" value="1"/>
</dbReference>
<evidence type="ECO:0000313" key="6">
    <source>
        <dbReference type="Proteomes" id="UP000236655"/>
    </source>
</evidence>
<dbReference type="GO" id="GO:0016757">
    <property type="term" value="F:glycosyltransferase activity"/>
    <property type="evidence" value="ECO:0007669"/>
    <property type="project" value="UniProtKB-KW"/>
</dbReference>
<comment type="similarity">
    <text evidence="1">Belongs to the glycosyltransferase 2 family.</text>
</comment>
<gene>
    <name evidence="5" type="ORF">CUN60_04680</name>
</gene>
<accession>A0A2I7N580</accession>
<evidence type="ECO:0000313" key="5">
    <source>
        <dbReference type="EMBL" id="AUR51614.1"/>
    </source>
</evidence>
<evidence type="ECO:0000256" key="2">
    <source>
        <dbReference type="ARBA" id="ARBA00022676"/>
    </source>
</evidence>
<dbReference type="OrthoDB" id="9771846at2"/>
<proteinExistence type="inferred from homology"/>
<dbReference type="Proteomes" id="UP000236655">
    <property type="component" value="Chromosome"/>
</dbReference>
<dbReference type="Gene3D" id="3.90.550.10">
    <property type="entry name" value="Spore Coat Polysaccharide Biosynthesis Protein SpsA, Chain A"/>
    <property type="match status" value="1"/>
</dbReference>
<evidence type="ECO:0000256" key="3">
    <source>
        <dbReference type="ARBA" id="ARBA00022679"/>
    </source>
</evidence>
<keyword evidence="3 5" id="KW-0808">Transferase</keyword>
<evidence type="ECO:0000259" key="4">
    <source>
        <dbReference type="Pfam" id="PF00535"/>
    </source>
</evidence>
<reference evidence="6" key="1">
    <citation type="submission" date="2017-11" db="EMBL/GenBank/DDBJ databases">
        <authorList>
            <person name="Chan K.G."/>
            <person name="Lee L.S."/>
        </authorList>
    </citation>
    <scope>NUCLEOTIDE SEQUENCE [LARGE SCALE GENOMIC DNA]</scope>
    <source>
        <strain evidence="6">DSM 100970</strain>
    </source>
</reference>
<dbReference type="Pfam" id="PF00535">
    <property type="entry name" value="Glycos_transf_2"/>
    <property type="match status" value="1"/>
</dbReference>